<organism evidence="1">
    <name type="scientific">marine metagenome</name>
    <dbReference type="NCBI Taxonomy" id="408172"/>
    <lineage>
        <taxon>unclassified sequences</taxon>
        <taxon>metagenomes</taxon>
        <taxon>ecological metagenomes</taxon>
    </lineage>
</organism>
<dbReference type="EMBL" id="UINC01031177">
    <property type="protein sequence ID" value="SVB16812.1"/>
    <property type="molecule type" value="Genomic_DNA"/>
</dbReference>
<protein>
    <submittedName>
        <fullName evidence="1">Uncharacterized protein</fullName>
    </submittedName>
</protein>
<feature type="non-terminal residue" evidence="1">
    <location>
        <position position="28"/>
    </location>
</feature>
<dbReference type="AlphaFoldDB" id="A0A382BTQ0"/>
<reference evidence="1" key="1">
    <citation type="submission" date="2018-05" db="EMBL/GenBank/DDBJ databases">
        <authorList>
            <person name="Lanie J.A."/>
            <person name="Ng W.-L."/>
            <person name="Kazmierczak K.M."/>
            <person name="Andrzejewski T.M."/>
            <person name="Davidsen T.M."/>
            <person name="Wayne K.J."/>
            <person name="Tettelin H."/>
            <person name="Glass J.I."/>
            <person name="Rusch D."/>
            <person name="Podicherti R."/>
            <person name="Tsui H.-C.T."/>
            <person name="Winkler M.E."/>
        </authorList>
    </citation>
    <scope>NUCLEOTIDE SEQUENCE</scope>
</reference>
<evidence type="ECO:0000313" key="1">
    <source>
        <dbReference type="EMBL" id="SVB16812.1"/>
    </source>
</evidence>
<feature type="non-terminal residue" evidence="1">
    <location>
        <position position="1"/>
    </location>
</feature>
<proteinExistence type="predicted"/>
<name>A0A382BTQ0_9ZZZZ</name>
<accession>A0A382BTQ0</accession>
<gene>
    <name evidence="1" type="ORF">METZ01_LOCUS169666</name>
</gene>
<sequence>APSRCHPALDSALLSPAATLAYPSRATR</sequence>